<evidence type="ECO:0000259" key="1">
    <source>
        <dbReference type="Pfam" id="PF00535"/>
    </source>
</evidence>
<name>A0A1I6MW03_9RHOB</name>
<reference evidence="2 3" key="1">
    <citation type="submission" date="2016-10" db="EMBL/GenBank/DDBJ databases">
        <authorList>
            <person name="de Groot N.N."/>
        </authorList>
    </citation>
    <scope>NUCLEOTIDE SEQUENCE [LARGE SCALE GENOMIC DNA]</scope>
    <source>
        <strain evidence="2 3">DSM 29433</strain>
    </source>
</reference>
<accession>A0A1I6MW03</accession>
<sequence length="242" mass="26900">MLLEAVHSVLGQSCPPTEVIIVDNGTVAADVEGLPKEVLYFRIAPRVGASIARNFGAAFSKGRFIAFLDDDDVWSSNFISDCLERLAQENAKCVYSSIFQMGPETPICLAQPSSENFTVKGLLRRNVGASGQNFVICKDLFWTVGGFDKDLVVSEDRDLGIRVILSGAKIRFSTKAKVFMRPSDGRERLTSHHPRRFALLWKYKSYLGLKDVLILSVVFSASQIKRQLAKVVLRYPFGATKF</sequence>
<dbReference type="STRING" id="1123755.SAMN05444714_2327"/>
<dbReference type="Gene3D" id="3.90.550.10">
    <property type="entry name" value="Spore Coat Polysaccharide Biosynthesis Protein SpsA, Chain A"/>
    <property type="match status" value="1"/>
</dbReference>
<dbReference type="PANTHER" id="PTHR43685:SF2">
    <property type="entry name" value="GLYCOSYLTRANSFERASE 2-LIKE DOMAIN-CONTAINING PROTEIN"/>
    <property type="match status" value="1"/>
</dbReference>
<dbReference type="Pfam" id="PF00535">
    <property type="entry name" value="Glycos_transf_2"/>
    <property type="match status" value="1"/>
</dbReference>
<dbReference type="PANTHER" id="PTHR43685">
    <property type="entry name" value="GLYCOSYLTRANSFERASE"/>
    <property type="match status" value="1"/>
</dbReference>
<keyword evidence="2" id="KW-0808">Transferase</keyword>
<dbReference type="GO" id="GO:0016740">
    <property type="term" value="F:transferase activity"/>
    <property type="evidence" value="ECO:0007669"/>
    <property type="project" value="UniProtKB-KW"/>
</dbReference>
<evidence type="ECO:0000313" key="2">
    <source>
        <dbReference type="EMBL" id="SFS19738.1"/>
    </source>
</evidence>
<dbReference type="Proteomes" id="UP000198926">
    <property type="component" value="Unassembled WGS sequence"/>
</dbReference>
<evidence type="ECO:0000313" key="3">
    <source>
        <dbReference type="Proteomes" id="UP000198926"/>
    </source>
</evidence>
<dbReference type="InterPro" id="IPR029044">
    <property type="entry name" value="Nucleotide-diphossugar_trans"/>
</dbReference>
<dbReference type="AlphaFoldDB" id="A0A1I6MW03"/>
<proteinExistence type="predicted"/>
<dbReference type="InterPro" id="IPR001173">
    <property type="entry name" value="Glyco_trans_2-like"/>
</dbReference>
<dbReference type="SUPFAM" id="SSF53448">
    <property type="entry name" value="Nucleotide-diphospho-sugar transferases"/>
    <property type="match status" value="1"/>
</dbReference>
<dbReference type="EMBL" id="FOZM01000002">
    <property type="protein sequence ID" value="SFS19738.1"/>
    <property type="molecule type" value="Genomic_DNA"/>
</dbReference>
<dbReference type="InterPro" id="IPR050834">
    <property type="entry name" value="Glycosyltransf_2"/>
</dbReference>
<keyword evidence="3" id="KW-1185">Reference proteome</keyword>
<organism evidence="2 3">
    <name type="scientific">Yoonia litorea</name>
    <dbReference type="NCBI Taxonomy" id="1123755"/>
    <lineage>
        <taxon>Bacteria</taxon>
        <taxon>Pseudomonadati</taxon>
        <taxon>Pseudomonadota</taxon>
        <taxon>Alphaproteobacteria</taxon>
        <taxon>Rhodobacterales</taxon>
        <taxon>Paracoccaceae</taxon>
        <taxon>Yoonia</taxon>
    </lineage>
</organism>
<protein>
    <submittedName>
        <fullName evidence="2">Glycosyltransferase, GT2 family</fullName>
    </submittedName>
</protein>
<feature type="domain" description="Glycosyltransferase 2-like" evidence="1">
    <location>
        <begin position="2"/>
        <end position="106"/>
    </location>
</feature>
<gene>
    <name evidence="2" type="ORF">SAMN05444714_2327</name>
</gene>